<dbReference type="OrthoDB" id="4505928at2759"/>
<keyword evidence="2" id="KW-1185">Reference proteome</keyword>
<dbReference type="PANTHER" id="PTHR42070:SF1">
    <property type="entry name" value="FILAMENT ASSOCIATED PROTEIN, PUTATIVE (AFU_ORTHOLOGUE AFUA_8G06630)-RELATED"/>
    <property type="match status" value="1"/>
</dbReference>
<reference evidence="1" key="1">
    <citation type="journal article" date="2020" name="Stud. Mycol.">
        <title>101 Dothideomycetes genomes: a test case for predicting lifestyles and emergence of pathogens.</title>
        <authorList>
            <person name="Haridas S."/>
            <person name="Albert R."/>
            <person name="Binder M."/>
            <person name="Bloem J."/>
            <person name="Labutti K."/>
            <person name="Salamov A."/>
            <person name="Andreopoulos B."/>
            <person name="Baker S."/>
            <person name="Barry K."/>
            <person name="Bills G."/>
            <person name="Bluhm B."/>
            <person name="Cannon C."/>
            <person name="Castanera R."/>
            <person name="Culley D."/>
            <person name="Daum C."/>
            <person name="Ezra D."/>
            <person name="Gonzalez J."/>
            <person name="Henrissat B."/>
            <person name="Kuo A."/>
            <person name="Liang C."/>
            <person name="Lipzen A."/>
            <person name="Lutzoni F."/>
            <person name="Magnuson J."/>
            <person name="Mondo S."/>
            <person name="Nolan M."/>
            <person name="Ohm R."/>
            <person name="Pangilinan J."/>
            <person name="Park H.-J."/>
            <person name="Ramirez L."/>
            <person name="Alfaro M."/>
            <person name="Sun H."/>
            <person name="Tritt A."/>
            <person name="Yoshinaga Y."/>
            <person name="Zwiers L.-H."/>
            <person name="Turgeon B."/>
            <person name="Goodwin S."/>
            <person name="Spatafora J."/>
            <person name="Crous P."/>
            <person name="Grigoriev I."/>
        </authorList>
    </citation>
    <scope>NUCLEOTIDE SEQUENCE</scope>
    <source>
        <strain evidence="1">CBS 675.92</strain>
    </source>
</reference>
<dbReference type="AlphaFoldDB" id="A0A6A5TGG8"/>
<dbReference type="CDD" id="cd14688">
    <property type="entry name" value="bZIP_YAP"/>
    <property type="match status" value="1"/>
</dbReference>
<evidence type="ECO:0000313" key="2">
    <source>
        <dbReference type="Proteomes" id="UP000800035"/>
    </source>
</evidence>
<gene>
    <name evidence="1" type="ORF">CC80DRAFT_509429</name>
</gene>
<name>A0A6A5TGG8_9PLEO</name>
<evidence type="ECO:0008006" key="3">
    <source>
        <dbReference type="Google" id="ProtNLM"/>
    </source>
</evidence>
<dbReference type="EMBL" id="ML977022">
    <property type="protein sequence ID" value="KAF1950859.1"/>
    <property type="molecule type" value="Genomic_DNA"/>
</dbReference>
<protein>
    <recommendedName>
        <fullName evidence="3">BZIP domain-containing protein</fullName>
    </recommendedName>
</protein>
<sequence length="339" mass="38119">MHEPPVLLPRLLGRGTRTGSGLLRQRRERYSRFRSWFLSLRDLLLINSLPTFHFRPLDRDPSKTQNLARIRDNQRRSRARRKEYLNELETKLRNCEQMGIEASAEIQNAARRVLDENRKLRSILHERGVSDNEIVAAMGGASDRSYDHISAAPSLSAMLDRRIACDGLLCTNSPSSRHSSLAGLNASHLPSVPPLVIPAPRSNAPLATNDPPSPHSIVSSMDTPPGCQGSPYYNSPMPPTPEIKSEEYQQYTMYDQSSFNNRAWSYSTEAQYVTEPASQYIATTSSCEDAATIIRTMRSDFGSGFINPMCYRVPGQSYEMNRHSGVFNAMDRYTSSQRG</sequence>
<dbReference type="Proteomes" id="UP000800035">
    <property type="component" value="Unassembled WGS sequence"/>
</dbReference>
<proteinExistence type="predicted"/>
<organism evidence="1 2">
    <name type="scientific">Byssothecium circinans</name>
    <dbReference type="NCBI Taxonomy" id="147558"/>
    <lineage>
        <taxon>Eukaryota</taxon>
        <taxon>Fungi</taxon>
        <taxon>Dikarya</taxon>
        <taxon>Ascomycota</taxon>
        <taxon>Pezizomycotina</taxon>
        <taxon>Dothideomycetes</taxon>
        <taxon>Pleosporomycetidae</taxon>
        <taxon>Pleosporales</taxon>
        <taxon>Massarineae</taxon>
        <taxon>Massarinaceae</taxon>
        <taxon>Byssothecium</taxon>
    </lineage>
</organism>
<dbReference type="PANTHER" id="PTHR42070">
    <property type="entry name" value="FILAMENT ASSOCIATED PROTEIN, PUTATIVE (AFU_ORTHOLOGUE AFUA_8G06630)-RELATED"/>
    <property type="match status" value="1"/>
</dbReference>
<evidence type="ECO:0000313" key="1">
    <source>
        <dbReference type="EMBL" id="KAF1950859.1"/>
    </source>
</evidence>
<accession>A0A6A5TGG8</accession>